<comment type="caution">
    <text evidence="3">The sequence shown here is derived from an EMBL/GenBank/DDBJ whole genome shotgun (WGS) entry which is preliminary data.</text>
</comment>
<dbReference type="PROSITE" id="PS00552">
    <property type="entry name" value="HTH_MERR_1"/>
    <property type="match status" value="1"/>
</dbReference>
<dbReference type="PANTHER" id="PTHR30204:SF93">
    <property type="entry name" value="HTH MERR-TYPE DOMAIN-CONTAINING PROTEIN"/>
    <property type="match status" value="1"/>
</dbReference>
<dbReference type="Gene3D" id="1.10.1660.10">
    <property type="match status" value="1"/>
</dbReference>
<dbReference type="Proteomes" id="UP001597371">
    <property type="component" value="Unassembled WGS sequence"/>
</dbReference>
<dbReference type="PROSITE" id="PS50937">
    <property type="entry name" value="HTH_MERR_2"/>
    <property type="match status" value="1"/>
</dbReference>
<dbReference type="EMBL" id="JBHUIJ010000015">
    <property type="protein sequence ID" value="MFD2238202.1"/>
    <property type="molecule type" value="Genomic_DNA"/>
</dbReference>
<dbReference type="InterPro" id="IPR009061">
    <property type="entry name" value="DNA-bd_dom_put_sf"/>
</dbReference>
<sequence length="118" mass="13411">MRIGELSRRTGVSIRSLRYYEEQNLLHPERMASGYRRYADPDVVRVQRIQSLLAAGLGTQKIDRILPCMMQHREELRLSCADLYDDLVAERKNLLDRIATLRASVNALDAIIAASPAT</sequence>
<evidence type="ECO:0000313" key="4">
    <source>
        <dbReference type="Proteomes" id="UP001597371"/>
    </source>
</evidence>
<reference evidence="4" key="1">
    <citation type="journal article" date="2019" name="Int. J. Syst. Evol. Microbiol.">
        <title>The Global Catalogue of Microorganisms (GCM) 10K type strain sequencing project: providing services to taxonomists for standard genome sequencing and annotation.</title>
        <authorList>
            <consortium name="The Broad Institute Genomics Platform"/>
            <consortium name="The Broad Institute Genome Sequencing Center for Infectious Disease"/>
            <person name="Wu L."/>
            <person name="Ma J."/>
        </authorList>
    </citation>
    <scope>NUCLEOTIDE SEQUENCE [LARGE SCALE GENOMIC DNA]</scope>
    <source>
        <strain evidence="4">ZS-35-S2</strain>
    </source>
</reference>
<evidence type="ECO:0000313" key="3">
    <source>
        <dbReference type="EMBL" id="MFD2238202.1"/>
    </source>
</evidence>
<dbReference type="RefSeq" id="WP_209738948.1">
    <property type="nucleotide sequence ID" value="NZ_CP072611.1"/>
</dbReference>
<evidence type="ECO:0000256" key="1">
    <source>
        <dbReference type="ARBA" id="ARBA00023125"/>
    </source>
</evidence>
<keyword evidence="1" id="KW-0238">DNA-binding</keyword>
<dbReference type="InterPro" id="IPR000551">
    <property type="entry name" value="MerR-type_HTH_dom"/>
</dbReference>
<evidence type="ECO:0000259" key="2">
    <source>
        <dbReference type="PROSITE" id="PS50937"/>
    </source>
</evidence>
<organism evidence="3 4">
    <name type="scientific">Aureimonas populi</name>
    <dbReference type="NCBI Taxonomy" id="1701758"/>
    <lineage>
        <taxon>Bacteria</taxon>
        <taxon>Pseudomonadati</taxon>
        <taxon>Pseudomonadota</taxon>
        <taxon>Alphaproteobacteria</taxon>
        <taxon>Hyphomicrobiales</taxon>
        <taxon>Aurantimonadaceae</taxon>
        <taxon>Aureimonas</taxon>
    </lineage>
</organism>
<accession>A0ABW5CQA5</accession>
<dbReference type="InterPro" id="IPR047057">
    <property type="entry name" value="MerR_fam"/>
</dbReference>
<name>A0ABW5CQA5_9HYPH</name>
<dbReference type="SUPFAM" id="SSF46955">
    <property type="entry name" value="Putative DNA-binding domain"/>
    <property type="match status" value="1"/>
</dbReference>
<protein>
    <submittedName>
        <fullName evidence="3">MerR family transcriptional regulator</fullName>
    </submittedName>
</protein>
<gene>
    <name evidence="3" type="ORF">ACFSKQ_12135</name>
</gene>
<keyword evidence="4" id="KW-1185">Reference proteome</keyword>
<feature type="domain" description="HTH merR-type" evidence="2">
    <location>
        <begin position="1"/>
        <end position="68"/>
    </location>
</feature>
<dbReference type="Pfam" id="PF13411">
    <property type="entry name" value="MerR_1"/>
    <property type="match status" value="1"/>
</dbReference>
<dbReference type="SMART" id="SM00422">
    <property type="entry name" value="HTH_MERR"/>
    <property type="match status" value="1"/>
</dbReference>
<proteinExistence type="predicted"/>
<dbReference type="PANTHER" id="PTHR30204">
    <property type="entry name" value="REDOX-CYCLING DRUG-SENSING TRANSCRIPTIONAL ACTIVATOR SOXR"/>
    <property type="match status" value="1"/>
</dbReference>
<dbReference type="PRINTS" id="PR00040">
    <property type="entry name" value="HTHMERR"/>
</dbReference>